<dbReference type="GO" id="GO:0043066">
    <property type="term" value="P:negative regulation of apoptotic process"/>
    <property type="evidence" value="ECO:0007669"/>
    <property type="project" value="TreeGrafter"/>
</dbReference>
<dbReference type="SUPFAM" id="SSF54495">
    <property type="entry name" value="UBC-like"/>
    <property type="match status" value="1"/>
</dbReference>
<gene>
    <name evidence="5" type="ORF">TGEB3V08_LOCUS6064</name>
</gene>
<dbReference type="FunFam" id="3.10.110.10:FF:000238">
    <property type="entry name" value="Uncharacterized protein"/>
    <property type="match status" value="1"/>
</dbReference>
<reference evidence="5" key="1">
    <citation type="submission" date="2020-11" db="EMBL/GenBank/DDBJ databases">
        <authorList>
            <person name="Tran Van P."/>
        </authorList>
    </citation>
    <scope>NUCLEOTIDE SEQUENCE</scope>
</reference>
<sequence length="1168" mass="128276">MTFLHGISGFTRRLVLQLLLESEKLFVFVKGNFPLHRSGIAVSGGAPYHPRFGVGHQHQLLYLSTQTTCADILKLLTVPGALLPLLGESKTSDGTSSQNNRDFEKKGFWQVGIGLADQLSVAAGVTAKDKRAKDSKNAAAAASCSSNRSPFAKKSRSSTVTDSSALVSVPQQWLQHESCPGLVLPGQMALSQLLSIIQEQGRSLSTPCVSLSLTQHNKTTAVKDVKDKPEKAEYLLSYPGLPTPLQVFSQQGGLALLAQHLPLVYPDTLRYSIPDKLFIPDSVDAEWVKVEAGDDIYEDLDDSVQAGGSSPGGVGGRSASLPPPSVPPHSLAAFGLFLRLPGYSEVLLRDKKKAQCLLRLVLGVTDDGEGGDIFSSPVASSLHTLPFQVLRQLFDSTLLTTDDGVLLRRTTIDIGAVHLLLGCLSVFTHQSQDINLPGVQHELVIAATKATAVTTEGRSKSDDKSHLYWAKGTGFGTGSTVQSWNVEQALLRQRSEEEHVTVLLQVLSSYINPGGAVPPNFLSDDADEESESESDQPHLPPLFHDLLQQSCLLPAISSYLRNDSVLDMARHIPLYRAVLQLLRAMALSGQLVHLLLPENKRSRAATLDDLSVVCLLTKMKMCVDTYASRLKTNKSKGNGKSRPPSKNLEELESDEGLALLIPDIQETANLVQVATDRLVLEEEVDTVFGKDGNFSGNLEFPLRQSLEERYLEVMKQLQFGERCHPSRVKRLAQETVTLSTSLPLSYSSSVFVRCDTDRLDIMKLVNALVVLSPTAEDGEIEVRISVLITGPAETPYANGCFEFDVYFPPDYPNSPMMINLETTGHHTIRFNPNLYNDGKVCLSVLNTWHGRPEEKWNAQTSSFLQVLVSIQSLILVPEPYFNEPGYERSRGTPSGNQSSREYNSNICQASVKWAMLEQIRNPCPCFKEVIQTHFWIKRQEIVTQIEGWIADMEGQCGDRRTGRAISLNAMALKRHFRLLKEEFAKLKTPEGLDDLIDLTFDASCTANTPNSKESSPVVSTPTQSYVPFPPTSTATDAQKSAAEDSALHEIDSDIEMEKMINSIVLKRYYDAGSLYPIGSQPSQHRIPGVLLLVGFDTDDKGSKRQGVGHIQAICVYEYTQCRGCGISVTVPLHTMGHRCGDHLMGHQGHLKVLMYPPDNLPQSPEDRC</sequence>
<evidence type="ECO:0000259" key="4">
    <source>
        <dbReference type="PROSITE" id="PS50127"/>
    </source>
</evidence>
<dbReference type="Gene3D" id="3.10.110.10">
    <property type="entry name" value="Ubiquitin Conjugating Enzyme"/>
    <property type="match status" value="1"/>
</dbReference>
<dbReference type="GO" id="GO:0016740">
    <property type="term" value="F:transferase activity"/>
    <property type="evidence" value="ECO:0007669"/>
    <property type="project" value="UniProtKB-KW"/>
</dbReference>
<dbReference type="InterPro" id="IPR016135">
    <property type="entry name" value="UBQ-conjugating_enzyme/RWD"/>
</dbReference>
<dbReference type="CDD" id="cd23810">
    <property type="entry name" value="UBCc_BIRC6"/>
    <property type="match status" value="1"/>
</dbReference>
<dbReference type="SMART" id="SM00212">
    <property type="entry name" value="UBCc"/>
    <property type="match status" value="1"/>
</dbReference>
<dbReference type="PROSITE" id="PS50127">
    <property type="entry name" value="UBC_2"/>
    <property type="match status" value="1"/>
</dbReference>
<dbReference type="EMBL" id="OE841382">
    <property type="protein sequence ID" value="CAD7595520.1"/>
    <property type="molecule type" value="Genomic_DNA"/>
</dbReference>
<dbReference type="PANTHER" id="PTHR46116:SF39">
    <property type="entry name" value="BACULOVIRAL IAP REPEAT-CONTAINING PROTEIN 6"/>
    <property type="match status" value="1"/>
</dbReference>
<keyword evidence="1" id="KW-0808">Transferase</keyword>
<evidence type="ECO:0000256" key="1">
    <source>
        <dbReference type="ARBA" id="ARBA00022679"/>
    </source>
</evidence>
<dbReference type="InterPro" id="IPR000608">
    <property type="entry name" value="UBC"/>
</dbReference>
<dbReference type="PANTHER" id="PTHR46116">
    <property type="entry name" value="(E3-INDEPENDENT) E2 UBIQUITIN-CONJUGATING ENZYME"/>
    <property type="match status" value="1"/>
</dbReference>
<proteinExistence type="predicted"/>
<feature type="compositionally biased region" description="Acidic residues" evidence="3">
    <location>
        <begin position="524"/>
        <end position="534"/>
    </location>
</feature>
<evidence type="ECO:0000256" key="3">
    <source>
        <dbReference type="SAM" id="MobiDB-lite"/>
    </source>
</evidence>
<feature type="domain" description="UBC core" evidence="4">
    <location>
        <begin position="726"/>
        <end position="915"/>
    </location>
</feature>
<dbReference type="AlphaFoldDB" id="A0A7R9JZ47"/>
<protein>
    <recommendedName>
        <fullName evidence="4">UBC core domain-containing protein</fullName>
    </recommendedName>
</protein>
<keyword evidence="2" id="KW-0833">Ubl conjugation pathway</keyword>
<feature type="compositionally biased region" description="Polar residues" evidence="3">
    <location>
        <begin position="1007"/>
        <end position="1038"/>
    </location>
</feature>
<dbReference type="GO" id="GO:0004869">
    <property type="term" value="F:cysteine-type endopeptidase inhibitor activity"/>
    <property type="evidence" value="ECO:0007669"/>
    <property type="project" value="TreeGrafter"/>
</dbReference>
<evidence type="ECO:0000313" key="5">
    <source>
        <dbReference type="EMBL" id="CAD7595520.1"/>
    </source>
</evidence>
<feature type="region of interest" description="Disordered" evidence="3">
    <location>
        <begin position="1007"/>
        <end position="1044"/>
    </location>
</feature>
<dbReference type="GO" id="GO:0005634">
    <property type="term" value="C:nucleus"/>
    <property type="evidence" value="ECO:0007669"/>
    <property type="project" value="TreeGrafter"/>
</dbReference>
<accession>A0A7R9JZ47</accession>
<organism evidence="5">
    <name type="scientific">Timema genevievae</name>
    <name type="common">Walking stick</name>
    <dbReference type="NCBI Taxonomy" id="629358"/>
    <lineage>
        <taxon>Eukaryota</taxon>
        <taxon>Metazoa</taxon>
        <taxon>Ecdysozoa</taxon>
        <taxon>Arthropoda</taxon>
        <taxon>Hexapoda</taxon>
        <taxon>Insecta</taxon>
        <taxon>Pterygota</taxon>
        <taxon>Neoptera</taxon>
        <taxon>Polyneoptera</taxon>
        <taxon>Phasmatodea</taxon>
        <taxon>Timematodea</taxon>
        <taxon>Timematoidea</taxon>
        <taxon>Timematidae</taxon>
        <taxon>Timema</taxon>
    </lineage>
</organism>
<feature type="region of interest" description="Disordered" evidence="3">
    <location>
        <begin position="518"/>
        <end position="539"/>
    </location>
</feature>
<dbReference type="Pfam" id="PF00179">
    <property type="entry name" value="UQ_con"/>
    <property type="match status" value="1"/>
</dbReference>
<feature type="region of interest" description="Disordered" evidence="3">
    <location>
        <begin position="300"/>
        <end position="324"/>
    </location>
</feature>
<name>A0A7R9JZ47_TIMGE</name>
<evidence type="ECO:0000256" key="2">
    <source>
        <dbReference type="ARBA" id="ARBA00022786"/>
    </source>
</evidence>